<reference evidence="1 2" key="1">
    <citation type="journal article" date="2022" name="DNA Res.">
        <title>Chromosomal-level genome assembly of the orchid tree Bauhinia variegata (Leguminosae; Cercidoideae) supports the allotetraploid origin hypothesis of Bauhinia.</title>
        <authorList>
            <person name="Zhong Y."/>
            <person name="Chen Y."/>
            <person name="Zheng D."/>
            <person name="Pang J."/>
            <person name="Liu Y."/>
            <person name="Luo S."/>
            <person name="Meng S."/>
            <person name="Qian L."/>
            <person name="Wei D."/>
            <person name="Dai S."/>
            <person name="Zhou R."/>
        </authorList>
    </citation>
    <scope>NUCLEOTIDE SEQUENCE [LARGE SCALE GENOMIC DNA]</scope>
    <source>
        <strain evidence="1">BV-YZ2020</strain>
    </source>
</reference>
<accession>A0ACB9NB54</accession>
<keyword evidence="2" id="KW-1185">Reference proteome</keyword>
<evidence type="ECO:0000313" key="1">
    <source>
        <dbReference type="EMBL" id="KAI4333456.1"/>
    </source>
</evidence>
<sequence length="198" mass="21858">MDMRLIGTLSLVWLFMATAALAQSDNASVVDRNGNPLERGQEYYIRPAITDSGGRFTLINRTESCPLYAGQENTDSPEGLPVTFEPFAEEDDTVKVNRDFKLTFSAATTCIMSTTWMLGQNDTQSGRRLIVTGDDGGYGNYFRIVQAQFSGIYNIQWCPTQVCPTCRFLCGTVGNLRENGKLLLALDGSVLPVVFERA</sequence>
<gene>
    <name evidence="1" type="ORF">L6164_018266</name>
</gene>
<protein>
    <submittedName>
        <fullName evidence="1">Uncharacterized protein</fullName>
    </submittedName>
</protein>
<proteinExistence type="predicted"/>
<name>A0ACB9NB54_BAUVA</name>
<dbReference type="EMBL" id="CM039432">
    <property type="protein sequence ID" value="KAI4333456.1"/>
    <property type="molecule type" value="Genomic_DNA"/>
</dbReference>
<comment type="caution">
    <text evidence="1">The sequence shown here is derived from an EMBL/GenBank/DDBJ whole genome shotgun (WGS) entry which is preliminary data.</text>
</comment>
<organism evidence="1 2">
    <name type="scientific">Bauhinia variegata</name>
    <name type="common">Purple orchid tree</name>
    <name type="synonym">Phanera variegata</name>
    <dbReference type="NCBI Taxonomy" id="167791"/>
    <lineage>
        <taxon>Eukaryota</taxon>
        <taxon>Viridiplantae</taxon>
        <taxon>Streptophyta</taxon>
        <taxon>Embryophyta</taxon>
        <taxon>Tracheophyta</taxon>
        <taxon>Spermatophyta</taxon>
        <taxon>Magnoliopsida</taxon>
        <taxon>eudicotyledons</taxon>
        <taxon>Gunneridae</taxon>
        <taxon>Pentapetalae</taxon>
        <taxon>rosids</taxon>
        <taxon>fabids</taxon>
        <taxon>Fabales</taxon>
        <taxon>Fabaceae</taxon>
        <taxon>Cercidoideae</taxon>
        <taxon>Cercideae</taxon>
        <taxon>Bauhiniinae</taxon>
        <taxon>Bauhinia</taxon>
    </lineage>
</organism>
<dbReference type="Proteomes" id="UP000828941">
    <property type="component" value="Chromosome 7"/>
</dbReference>
<evidence type="ECO:0000313" key="2">
    <source>
        <dbReference type="Proteomes" id="UP000828941"/>
    </source>
</evidence>